<keyword evidence="2" id="KW-0812">Transmembrane</keyword>
<keyword evidence="2" id="KW-0472">Membrane</keyword>
<protein>
    <recommendedName>
        <fullName evidence="5">Mid2 domain-containing protein</fullName>
    </recommendedName>
</protein>
<feature type="compositionally biased region" description="Low complexity" evidence="1">
    <location>
        <begin position="23"/>
        <end position="48"/>
    </location>
</feature>
<sequence>MSTIDVGAGVKPPPPTQPQVSLAGAGADAGAPVAGSAQANTPAAADAASTSSHAQLTLAVAQPTVESTSSTRTAAGKTEGYSVITNSQGAQQTVKVACNPNSESCQQPVNSLNGAPSTMSKGTLIGAIVGGAIGGIIILSLLTWVLCRRRRKRKLANRLEFNYIPDMPSPSPSYSRSAGYPGTRSPSGSRRVMVMPGYAGGDGYSNGSMRRAATTSPGPTVGRNPFNTPEAVRTCDSPLATPTTAMTSPRPIWKPTTPAEHKSMRGEIFTPPSPEAPMPPPAERVLSAAPASPTTWRFDPPSPSGEGEITDDFLATPTPPNRRFAPSFRSGYSNNLSVHGSTHGALSTRTTSTTGSLFPPGFVFGPPPTAGAQPRLNSTFLNPTFGASTTSVAQEFPPGFVFGPPPSQRSPVTSPLRAEFQLDTLAPRQEEEIPRHSQIGRAW</sequence>
<dbReference type="Proteomes" id="UP001565368">
    <property type="component" value="Unassembled WGS sequence"/>
</dbReference>
<reference evidence="3 4" key="1">
    <citation type="submission" date="2023-08" db="EMBL/GenBank/DDBJ databases">
        <title>Annotated Genome Sequence of Vanrija albida AlHP1.</title>
        <authorList>
            <person name="Herzog R."/>
        </authorList>
    </citation>
    <scope>NUCLEOTIDE SEQUENCE [LARGE SCALE GENOMIC DNA]</scope>
    <source>
        <strain evidence="3 4">AlHP1</strain>
    </source>
</reference>
<evidence type="ECO:0000313" key="3">
    <source>
        <dbReference type="EMBL" id="KAL1410042.1"/>
    </source>
</evidence>
<name>A0ABR3Q688_9TREE</name>
<feature type="transmembrane region" description="Helical" evidence="2">
    <location>
        <begin position="124"/>
        <end position="147"/>
    </location>
</feature>
<evidence type="ECO:0008006" key="5">
    <source>
        <dbReference type="Google" id="ProtNLM"/>
    </source>
</evidence>
<gene>
    <name evidence="3" type="ORF">Q8F55_004044</name>
</gene>
<feature type="region of interest" description="Disordered" evidence="1">
    <location>
        <begin position="424"/>
        <end position="443"/>
    </location>
</feature>
<feature type="region of interest" description="Disordered" evidence="1">
    <location>
        <begin position="166"/>
        <end position="265"/>
    </location>
</feature>
<dbReference type="RefSeq" id="XP_069209986.1">
    <property type="nucleotide sequence ID" value="XM_069352568.1"/>
</dbReference>
<dbReference type="GeneID" id="95985087"/>
<keyword evidence="4" id="KW-1185">Reference proteome</keyword>
<comment type="caution">
    <text evidence="3">The sequence shown here is derived from an EMBL/GenBank/DDBJ whole genome shotgun (WGS) entry which is preliminary data.</text>
</comment>
<feature type="compositionally biased region" description="Polar residues" evidence="1">
    <location>
        <begin position="205"/>
        <end position="218"/>
    </location>
</feature>
<evidence type="ECO:0000313" key="4">
    <source>
        <dbReference type="Proteomes" id="UP001565368"/>
    </source>
</evidence>
<evidence type="ECO:0000256" key="2">
    <source>
        <dbReference type="SAM" id="Phobius"/>
    </source>
</evidence>
<keyword evidence="2" id="KW-1133">Transmembrane helix</keyword>
<proteinExistence type="predicted"/>
<accession>A0ABR3Q688</accession>
<evidence type="ECO:0000256" key="1">
    <source>
        <dbReference type="SAM" id="MobiDB-lite"/>
    </source>
</evidence>
<dbReference type="EMBL" id="JBBXJM010000003">
    <property type="protein sequence ID" value="KAL1410042.1"/>
    <property type="molecule type" value="Genomic_DNA"/>
</dbReference>
<organism evidence="3 4">
    <name type="scientific">Vanrija albida</name>
    <dbReference type="NCBI Taxonomy" id="181172"/>
    <lineage>
        <taxon>Eukaryota</taxon>
        <taxon>Fungi</taxon>
        <taxon>Dikarya</taxon>
        <taxon>Basidiomycota</taxon>
        <taxon>Agaricomycotina</taxon>
        <taxon>Tremellomycetes</taxon>
        <taxon>Trichosporonales</taxon>
        <taxon>Trichosporonaceae</taxon>
        <taxon>Vanrija</taxon>
    </lineage>
</organism>
<feature type="region of interest" description="Disordered" evidence="1">
    <location>
        <begin position="1"/>
        <end position="48"/>
    </location>
</feature>